<organism evidence="1">
    <name type="scientific">Neobacillus citreus</name>
    <dbReference type="NCBI Taxonomy" id="2833578"/>
    <lineage>
        <taxon>Bacteria</taxon>
        <taxon>Bacillati</taxon>
        <taxon>Bacillota</taxon>
        <taxon>Bacilli</taxon>
        <taxon>Bacillales</taxon>
        <taxon>Bacillaceae</taxon>
        <taxon>Neobacillus</taxon>
    </lineage>
</organism>
<gene>
    <name evidence="1" type="ORF">KHB02_26960</name>
</gene>
<name>A0A942T4S9_9BACI</name>
<proteinExistence type="predicted"/>
<comment type="caution">
    <text evidence="1">The sequence shown here is derived from an EMBL/GenBank/DDBJ whole genome shotgun (WGS) entry which is preliminary data.</text>
</comment>
<dbReference type="AlphaFoldDB" id="A0A942T4S9"/>
<accession>A0A942T4S9</accession>
<sequence length="32" mass="3677">MHLDGKSPKKIYDLITTKYEDFGEPTPTPEPK</sequence>
<reference evidence="1" key="1">
    <citation type="submission" date="2021-05" db="EMBL/GenBank/DDBJ databases">
        <title>Novel Bacillus species.</title>
        <authorList>
            <person name="Liu G."/>
        </authorList>
    </citation>
    <scope>NUCLEOTIDE SEQUENCE</scope>
    <source>
        <strain evidence="1">FJAT-50051</strain>
    </source>
</reference>
<evidence type="ECO:0000313" key="1">
    <source>
        <dbReference type="EMBL" id="MBS4185026.1"/>
    </source>
</evidence>
<protein>
    <submittedName>
        <fullName evidence="1">Uncharacterized protein</fullName>
    </submittedName>
</protein>
<dbReference type="EMBL" id="JAGYPE010000005">
    <property type="protein sequence ID" value="MBS4185026.1"/>
    <property type="molecule type" value="Genomic_DNA"/>
</dbReference>